<keyword evidence="3" id="KW-0808">Transferase</keyword>
<comment type="catalytic activity">
    <reaction evidence="3">
        <text>O-succinyl-L-homoserine + hydrogen sulfide = L-homocysteine + succinate</text>
        <dbReference type="Rhea" id="RHEA:27826"/>
        <dbReference type="ChEBI" id="CHEBI:29919"/>
        <dbReference type="ChEBI" id="CHEBI:30031"/>
        <dbReference type="ChEBI" id="CHEBI:57661"/>
        <dbReference type="ChEBI" id="CHEBI:58199"/>
    </reaction>
</comment>
<dbReference type="FunFam" id="3.40.640.10:FF:000046">
    <property type="entry name" value="Cystathionine gamma-lyase"/>
    <property type="match status" value="1"/>
</dbReference>
<dbReference type="SUPFAM" id="SSF53383">
    <property type="entry name" value="PLP-dependent transferases"/>
    <property type="match status" value="1"/>
</dbReference>
<dbReference type="GO" id="GO:0016846">
    <property type="term" value="F:carbon-sulfur lyase activity"/>
    <property type="evidence" value="ECO:0007669"/>
    <property type="project" value="TreeGrafter"/>
</dbReference>
<dbReference type="Gene3D" id="3.90.1150.10">
    <property type="entry name" value="Aspartate Aminotransferase, domain 1"/>
    <property type="match status" value="1"/>
</dbReference>
<dbReference type="GO" id="GO:0005737">
    <property type="term" value="C:cytoplasm"/>
    <property type="evidence" value="ECO:0007669"/>
    <property type="project" value="TreeGrafter"/>
</dbReference>
<dbReference type="KEGG" id="fya:KMW28_15130"/>
<gene>
    <name evidence="3" type="primary">metZ</name>
    <name evidence="6" type="ORF">KMW28_15130</name>
</gene>
<feature type="modified residue" description="N6-(pyridoxal phosphate)lysine" evidence="3 4">
    <location>
        <position position="208"/>
    </location>
</feature>
<dbReference type="EC" id="2.5.1.-" evidence="3"/>
<reference evidence="6 7" key="1">
    <citation type="submission" date="2021-05" db="EMBL/GenBank/DDBJ databases">
        <title>Comparative genomic studies on the polysaccharide-degrading batcterial strains of the Flammeovirga genus.</title>
        <authorList>
            <person name="Zewei F."/>
            <person name="Zheng Z."/>
            <person name="Yu L."/>
            <person name="Ruyue G."/>
            <person name="Yanhong M."/>
            <person name="Yuanyuan C."/>
            <person name="Jingyan G."/>
            <person name="Wenjun H."/>
        </authorList>
    </citation>
    <scope>NUCLEOTIDE SEQUENCE [LARGE SCALE GENOMIC DNA]</scope>
    <source>
        <strain evidence="6 7">NBRC:100898</strain>
    </source>
</reference>
<organism evidence="6 7">
    <name type="scientific">Flammeovirga yaeyamensis</name>
    <dbReference type="NCBI Taxonomy" id="367791"/>
    <lineage>
        <taxon>Bacteria</taxon>
        <taxon>Pseudomonadati</taxon>
        <taxon>Bacteroidota</taxon>
        <taxon>Cytophagia</taxon>
        <taxon>Cytophagales</taxon>
        <taxon>Flammeovirgaceae</taxon>
        <taxon>Flammeovirga</taxon>
    </lineage>
</organism>
<evidence type="ECO:0000313" key="7">
    <source>
        <dbReference type="Proteomes" id="UP000678679"/>
    </source>
</evidence>
<dbReference type="PANTHER" id="PTHR11808">
    <property type="entry name" value="TRANS-SULFURATION ENZYME FAMILY MEMBER"/>
    <property type="match status" value="1"/>
</dbReference>
<dbReference type="GO" id="GO:0071268">
    <property type="term" value="P:homocysteine biosynthetic process"/>
    <property type="evidence" value="ECO:0007669"/>
    <property type="project" value="InterPro"/>
</dbReference>
<dbReference type="HAMAP" id="MF_02056">
    <property type="entry name" value="MetZ"/>
    <property type="match status" value="1"/>
</dbReference>
<dbReference type="InterPro" id="IPR000277">
    <property type="entry name" value="Cys/Met-Metab_PyrdxlP-dep_enz"/>
</dbReference>
<comment type="pathway">
    <text evidence="3">Amino-acid biosynthesis; L-methionine biosynthesis via de novo pathway; L-homocysteine from O-succinyl-L-homoserine: step 1/1.</text>
</comment>
<comment type="cofactor">
    <cofactor evidence="1 3 5">
        <name>pyridoxal 5'-phosphate</name>
        <dbReference type="ChEBI" id="CHEBI:597326"/>
    </cofactor>
</comment>
<evidence type="ECO:0000256" key="1">
    <source>
        <dbReference type="ARBA" id="ARBA00001933"/>
    </source>
</evidence>
<keyword evidence="7" id="KW-1185">Reference proteome</keyword>
<dbReference type="Gene3D" id="3.40.640.10">
    <property type="entry name" value="Type I PLP-dependent aspartate aminotransferase-like (Major domain)"/>
    <property type="match status" value="1"/>
</dbReference>
<comment type="subunit">
    <text evidence="3">Homotetramer.</text>
</comment>
<dbReference type="InterPro" id="IPR015424">
    <property type="entry name" value="PyrdxlP-dep_Trfase"/>
</dbReference>
<dbReference type="PANTHER" id="PTHR11808:SF80">
    <property type="entry name" value="CYSTATHIONINE GAMMA-LYASE"/>
    <property type="match status" value="1"/>
</dbReference>
<dbReference type="GO" id="GO:0030170">
    <property type="term" value="F:pyridoxal phosphate binding"/>
    <property type="evidence" value="ECO:0007669"/>
    <property type="project" value="UniProtKB-UniRule"/>
</dbReference>
<evidence type="ECO:0000256" key="5">
    <source>
        <dbReference type="RuleBase" id="RU362118"/>
    </source>
</evidence>
<accession>A0AAX1N0F6</accession>
<keyword evidence="2 3" id="KW-0663">Pyridoxal phosphate</keyword>
<dbReference type="GO" id="GO:0016765">
    <property type="term" value="F:transferase activity, transferring alkyl or aryl (other than methyl) groups"/>
    <property type="evidence" value="ECO:0007669"/>
    <property type="project" value="UniProtKB-UniRule"/>
</dbReference>
<dbReference type="GO" id="GO:0071266">
    <property type="term" value="P:'de novo' L-methionine biosynthetic process"/>
    <property type="evidence" value="ECO:0007669"/>
    <property type="project" value="UniProtKB-UniRule"/>
</dbReference>
<dbReference type="Proteomes" id="UP000678679">
    <property type="component" value="Chromosome 1"/>
</dbReference>
<dbReference type="PIRSF" id="PIRSF001434">
    <property type="entry name" value="CGS"/>
    <property type="match status" value="1"/>
</dbReference>
<comment type="similarity">
    <text evidence="3">Belongs to the trans-sulfuration enzymes family. MetZ subfamily.</text>
</comment>
<dbReference type="EMBL" id="CP076132">
    <property type="protein sequence ID" value="QWG00984.1"/>
    <property type="molecule type" value="Genomic_DNA"/>
</dbReference>
<evidence type="ECO:0000256" key="3">
    <source>
        <dbReference type="HAMAP-Rule" id="MF_02056"/>
    </source>
</evidence>
<protein>
    <recommendedName>
        <fullName evidence="3">O-succinylhomoserine sulfhydrylase</fullName>
        <shortName evidence="3">OSH sulfhydrylase</shortName>
        <shortName evidence="3">OSHS sulfhydrylase</shortName>
        <ecNumber evidence="3">2.5.1.-</ecNumber>
    </recommendedName>
</protein>
<evidence type="ECO:0000256" key="2">
    <source>
        <dbReference type="ARBA" id="ARBA00022898"/>
    </source>
</evidence>
<keyword evidence="3" id="KW-0028">Amino-acid biosynthesis</keyword>
<dbReference type="GO" id="GO:0008483">
    <property type="term" value="F:transaminase activity"/>
    <property type="evidence" value="ECO:0007669"/>
    <property type="project" value="UniProtKB-KW"/>
</dbReference>
<dbReference type="AlphaFoldDB" id="A0AAX1N0F6"/>
<dbReference type="InterPro" id="IPR015422">
    <property type="entry name" value="PyrdxlP-dep_Trfase_small"/>
</dbReference>
<keyword evidence="6" id="KW-0032">Aminotransferase</keyword>
<dbReference type="FunFam" id="3.90.1150.10:FF:000033">
    <property type="entry name" value="Cystathionine gamma-synthase"/>
    <property type="match status" value="1"/>
</dbReference>
<proteinExistence type="inferred from homology"/>
<evidence type="ECO:0000256" key="4">
    <source>
        <dbReference type="PIRSR" id="PIRSR001434-2"/>
    </source>
</evidence>
<dbReference type="RefSeq" id="WP_169662571.1">
    <property type="nucleotide sequence ID" value="NZ_CP076132.1"/>
</dbReference>
<keyword evidence="3" id="KW-0486">Methionine biosynthesis</keyword>
<dbReference type="GO" id="GO:0019346">
    <property type="term" value="P:transsulfuration"/>
    <property type="evidence" value="ECO:0007669"/>
    <property type="project" value="InterPro"/>
</dbReference>
<comment type="function">
    <text evidence="3">Catalyzes the formation of L-homocysteine from O-succinyl-L-homoserine (OSHS) and hydrogen sulfide.</text>
</comment>
<name>A0AAX1N0F6_9BACT</name>
<dbReference type="InterPro" id="IPR015421">
    <property type="entry name" value="PyrdxlP-dep_Trfase_major"/>
</dbReference>
<evidence type="ECO:0000313" key="6">
    <source>
        <dbReference type="EMBL" id="QWG00984.1"/>
    </source>
</evidence>
<dbReference type="CDD" id="cd00614">
    <property type="entry name" value="CGS_like"/>
    <property type="match status" value="1"/>
</dbReference>
<dbReference type="Pfam" id="PF01053">
    <property type="entry name" value="Cys_Met_Meta_PP"/>
    <property type="match status" value="1"/>
</dbReference>
<sequence>MSQEDKKFETIAVRAQTQRSHNREHSVPIYATSSFTFEDADHANALFSDEVDGNIYSRYSNPNNDEFINKLVLLEGAEAGIATSSGMAAMFLSIASFVSQGDHIVASRSLFGSTHQILTQLLPKWGVSHTYVDIHDLEGFEKAIQPTTKMIFIETPSNPALDIIDIEALAKIADKHNIILNVDNCFATPYLQNPLKHGAHIVTHSATKFIDGQGRVLAGAILGSQELMDKVKFMSRHTGPALSPFHGWILSKSLETLSIRMEKHCESAMKVAKALEQMDEVELVKYPFLPSHPGHELAKKQMRLGGALVSFEIKGGVEAGKKFWNSLQLISKSSNLGDTRTIATHPASTTHSKLTEEERLAVGITPGLIRISVGLEHVDDIIADIKQAMK</sequence>
<dbReference type="InterPro" id="IPR006234">
    <property type="entry name" value="O-succ-hSer_sulfhydrylase"/>
</dbReference>